<name>A0A644Z931_9ZZZZ</name>
<organism evidence="2">
    <name type="scientific">bioreactor metagenome</name>
    <dbReference type="NCBI Taxonomy" id="1076179"/>
    <lineage>
        <taxon>unclassified sequences</taxon>
        <taxon>metagenomes</taxon>
        <taxon>ecological metagenomes</taxon>
    </lineage>
</organism>
<dbReference type="AlphaFoldDB" id="A0A644Z931"/>
<dbReference type="EMBL" id="VSSQ01007929">
    <property type="protein sequence ID" value="MPM37400.1"/>
    <property type="molecule type" value="Genomic_DNA"/>
</dbReference>
<evidence type="ECO:0000256" key="1">
    <source>
        <dbReference type="SAM" id="Phobius"/>
    </source>
</evidence>
<reference evidence="2" key="1">
    <citation type="submission" date="2019-08" db="EMBL/GenBank/DDBJ databases">
        <authorList>
            <person name="Kucharzyk K."/>
            <person name="Murdoch R.W."/>
            <person name="Higgins S."/>
            <person name="Loffler F."/>
        </authorList>
    </citation>
    <scope>NUCLEOTIDE SEQUENCE</scope>
</reference>
<keyword evidence="1" id="KW-0472">Membrane</keyword>
<sequence length="100" mass="11361">MRQLEIVIAFLFRERKIHSIHLLLRTLSNGFYRIGSKLYPASHLLFNYFFSVSGLRGFCSIHGIDIVSIVEVIVGNSVVVCRILMIVYIVVLIVVLIVVV</sequence>
<accession>A0A644Z931</accession>
<keyword evidence="1" id="KW-1133">Transmembrane helix</keyword>
<proteinExistence type="predicted"/>
<feature type="transmembrane region" description="Helical" evidence="1">
    <location>
        <begin position="79"/>
        <end position="99"/>
    </location>
</feature>
<gene>
    <name evidence="2" type="ORF">SDC9_84014</name>
</gene>
<evidence type="ECO:0000313" key="2">
    <source>
        <dbReference type="EMBL" id="MPM37400.1"/>
    </source>
</evidence>
<keyword evidence="1" id="KW-0812">Transmembrane</keyword>
<comment type="caution">
    <text evidence="2">The sequence shown here is derived from an EMBL/GenBank/DDBJ whole genome shotgun (WGS) entry which is preliminary data.</text>
</comment>
<protein>
    <submittedName>
        <fullName evidence="2">Uncharacterized protein</fullName>
    </submittedName>
</protein>